<sequence>MGIWGFGFLESDDDLDMAAELGEMLGCELLVPPEKEKAAIISKLSNGVLSKCFDRMLDAAFRPKTEYYARSRLIMLLGILAMRLGATIEEHHIRAMKVLRPQLPTLYLQIQLATALAQYKNNGTPWVLGSALFDDFKNSDWKFQGYGHSEDEKPFAEEYIKRCLTCENDEGALLRCSRCNVARYCNKECQRQDWRLHQGVCKPGFELSDRFAEPEAKELTSSDKVAANE</sequence>
<feature type="domain" description="MYND-type" evidence="5">
    <location>
        <begin position="163"/>
        <end position="201"/>
    </location>
</feature>
<organism evidence="6 7">
    <name type="scientific">Pseudomassariella vexata</name>
    <dbReference type="NCBI Taxonomy" id="1141098"/>
    <lineage>
        <taxon>Eukaryota</taxon>
        <taxon>Fungi</taxon>
        <taxon>Dikarya</taxon>
        <taxon>Ascomycota</taxon>
        <taxon>Pezizomycotina</taxon>
        <taxon>Sordariomycetes</taxon>
        <taxon>Xylariomycetidae</taxon>
        <taxon>Amphisphaeriales</taxon>
        <taxon>Pseudomassariaceae</taxon>
        <taxon>Pseudomassariella</taxon>
    </lineage>
</organism>
<reference evidence="6 7" key="1">
    <citation type="submission" date="2016-07" db="EMBL/GenBank/DDBJ databases">
        <title>Pervasive Adenine N6-methylation of Active Genes in Fungi.</title>
        <authorList>
            <consortium name="DOE Joint Genome Institute"/>
            <person name="Mondo S.J."/>
            <person name="Dannebaum R.O."/>
            <person name="Kuo R.C."/>
            <person name="Labutti K."/>
            <person name="Haridas S."/>
            <person name="Kuo A."/>
            <person name="Salamov A."/>
            <person name="Ahrendt S.R."/>
            <person name="Lipzen A."/>
            <person name="Sullivan W."/>
            <person name="Andreopoulos W.B."/>
            <person name="Clum A."/>
            <person name="Lindquist E."/>
            <person name="Daum C."/>
            <person name="Ramamoorthy G.K."/>
            <person name="Gryganskyi A."/>
            <person name="Culley D."/>
            <person name="Magnuson J.K."/>
            <person name="James T.Y."/>
            <person name="O'Malley M.A."/>
            <person name="Stajich J.E."/>
            <person name="Spatafora J.W."/>
            <person name="Visel A."/>
            <person name="Grigoriev I.V."/>
        </authorList>
    </citation>
    <scope>NUCLEOTIDE SEQUENCE [LARGE SCALE GENOMIC DNA]</scope>
    <source>
        <strain evidence="6 7">CBS 129021</strain>
    </source>
</reference>
<dbReference type="PROSITE" id="PS50865">
    <property type="entry name" value="ZF_MYND_2"/>
    <property type="match status" value="1"/>
</dbReference>
<protein>
    <recommendedName>
        <fullName evidence="5">MYND-type domain-containing protein</fullName>
    </recommendedName>
</protein>
<evidence type="ECO:0000313" key="7">
    <source>
        <dbReference type="Proteomes" id="UP000193689"/>
    </source>
</evidence>
<evidence type="ECO:0000256" key="3">
    <source>
        <dbReference type="ARBA" id="ARBA00022833"/>
    </source>
</evidence>
<name>A0A1Y2E4B3_9PEZI</name>
<evidence type="ECO:0000256" key="2">
    <source>
        <dbReference type="ARBA" id="ARBA00022771"/>
    </source>
</evidence>
<keyword evidence="1" id="KW-0479">Metal-binding</keyword>
<dbReference type="EMBL" id="MCFJ01000005">
    <property type="protein sequence ID" value="ORY66277.1"/>
    <property type="molecule type" value="Genomic_DNA"/>
</dbReference>
<evidence type="ECO:0000259" key="5">
    <source>
        <dbReference type="PROSITE" id="PS50865"/>
    </source>
</evidence>
<evidence type="ECO:0000313" key="6">
    <source>
        <dbReference type="EMBL" id="ORY66277.1"/>
    </source>
</evidence>
<dbReference type="GeneID" id="63774456"/>
<dbReference type="AlphaFoldDB" id="A0A1Y2E4B3"/>
<dbReference type="Gene3D" id="6.10.140.2220">
    <property type="match status" value="1"/>
</dbReference>
<accession>A0A1Y2E4B3</accession>
<evidence type="ECO:0000256" key="4">
    <source>
        <dbReference type="PROSITE-ProRule" id="PRU00134"/>
    </source>
</evidence>
<evidence type="ECO:0000256" key="1">
    <source>
        <dbReference type="ARBA" id="ARBA00022723"/>
    </source>
</evidence>
<gene>
    <name evidence="6" type="ORF">BCR38DRAFT_408232</name>
</gene>
<dbReference type="SUPFAM" id="SSF144232">
    <property type="entry name" value="HIT/MYND zinc finger-like"/>
    <property type="match status" value="1"/>
</dbReference>
<dbReference type="Proteomes" id="UP000193689">
    <property type="component" value="Unassembled WGS sequence"/>
</dbReference>
<dbReference type="GO" id="GO:0008270">
    <property type="term" value="F:zinc ion binding"/>
    <property type="evidence" value="ECO:0007669"/>
    <property type="project" value="UniProtKB-KW"/>
</dbReference>
<keyword evidence="2 4" id="KW-0863">Zinc-finger</keyword>
<dbReference type="STRING" id="1141098.A0A1Y2E4B3"/>
<proteinExistence type="predicted"/>
<dbReference type="InterPro" id="IPR002893">
    <property type="entry name" value="Znf_MYND"/>
</dbReference>
<keyword evidence="3" id="KW-0862">Zinc</keyword>
<keyword evidence="7" id="KW-1185">Reference proteome</keyword>
<dbReference type="PROSITE" id="PS01360">
    <property type="entry name" value="ZF_MYND_1"/>
    <property type="match status" value="1"/>
</dbReference>
<dbReference type="Pfam" id="PF01753">
    <property type="entry name" value="zf-MYND"/>
    <property type="match status" value="1"/>
</dbReference>
<comment type="caution">
    <text evidence="6">The sequence shown here is derived from an EMBL/GenBank/DDBJ whole genome shotgun (WGS) entry which is preliminary data.</text>
</comment>
<dbReference type="RefSeq" id="XP_040717241.1">
    <property type="nucleotide sequence ID" value="XM_040858244.1"/>
</dbReference>
<dbReference type="InParanoid" id="A0A1Y2E4B3"/>
<dbReference type="OrthoDB" id="432970at2759"/>